<dbReference type="Proteomes" id="UP001359559">
    <property type="component" value="Unassembled WGS sequence"/>
</dbReference>
<protein>
    <submittedName>
        <fullName evidence="2">Uncharacterized protein</fullName>
    </submittedName>
</protein>
<evidence type="ECO:0000313" key="3">
    <source>
        <dbReference type="Proteomes" id="UP001359559"/>
    </source>
</evidence>
<name>A0AAN9IRV1_CLITE</name>
<keyword evidence="3" id="KW-1185">Reference proteome</keyword>
<comment type="caution">
    <text evidence="2">The sequence shown here is derived from an EMBL/GenBank/DDBJ whole genome shotgun (WGS) entry which is preliminary data.</text>
</comment>
<feature type="region of interest" description="Disordered" evidence="1">
    <location>
        <begin position="1"/>
        <end position="49"/>
    </location>
</feature>
<sequence>MDNSPQSLSESIENKPRLVNSNKVPELPDERMRESNHIAHASDSQTSIPPSLLRYNKASLHYTLIVVPFHVPPCGGYVVLPISVGCLSSPRILSLPGSSLKHQLALFHDGSVFFTLYLLLDHVLCCTKNMFG</sequence>
<organism evidence="2 3">
    <name type="scientific">Clitoria ternatea</name>
    <name type="common">Butterfly pea</name>
    <dbReference type="NCBI Taxonomy" id="43366"/>
    <lineage>
        <taxon>Eukaryota</taxon>
        <taxon>Viridiplantae</taxon>
        <taxon>Streptophyta</taxon>
        <taxon>Embryophyta</taxon>
        <taxon>Tracheophyta</taxon>
        <taxon>Spermatophyta</taxon>
        <taxon>Magnoliopsida</taxon>
        <taxon>eudicotyledons</taxon>
        <taxon>Gunneridae</taxon>
        <taxon>Pentapetalae</taxon>
        <taxon>rosids</taxon>
        <taxon>fabids</taxon>
        <taxon>Fabales</taxon>
        <taxon>Fabaceae</taxon>
        <taxon>Papilionoideae</taxon>
        <taxon>50 kb inversion clade</taxon>
        <taxon>NPAAA clade</taxon>
        <taxon>indigoferoid/millettioid clade</taxon>
        <taxon>Phaseoleae</taxon>
        <taxon>Clitoria</taxon>
    </lineage>
</organism>
<evidence type="ECO:0000313" key="2">
    <source>
        <dbReference type="EMBL" id="KAK7285128.1"/>
    </source>
</evidence>
<reference evidence="2 3" key="1">
    <citation type="submission" date="2024-01" db="EMBL/GenBank/DDBJ databases">
        <title>The genomes of 5 underutilized Papilionoideae crops provide insights into root nodulation and disease resistance.</title>
        <authorList>
            <person name="Yuan L."/>
        </authorList>
    </citation>
    <scope>NUCLEOTIDE SEQUENCE [LARGE SCALE GENOMIC DNA]</scope>
    <source>
        <strain evidence="2">LY-2023</strain>
        <tissue evidence="2">Leaf</tissue>
    </source>
</reference>
<gene>
    <name evidence="2" type="ORF">RJT34_19888</name>
</gene>
<dbReference type="EMBL" id="JAYKXN010000005">
    <property type="protein sequence ID" value="KAK7285128.1"/>
    <property type="molecule type" value="Genomic_DNA"/>
</dbReference>
<proteinExistence type="predicted"/>
<accession>A0AAN9IRV1</accession>
<evidence type="ECO:0000256" key="1">
    <source>
        <dbReference type="SAM" id="MobiDB-lite"/>
    </source>
</evidence>
<feature type="compositionally biased region" description="Polar residues" evidence="1">
    <location>
        <begin position="1"/>
        <end position="11"/>
    </location>
</feature>
<feature type="compositionally biased region" description="Basic and acidic residues" evidence="1">
    <location>
        <begin position="26"/>
        <end position="37"/>
    </location>
</feature>
<dbReference type="AlphaFoldDB" id="A0AAN9IRV1"/>